<dbReference type="OrthoDB" id="10347082at2759"/>
<gene>
    <name evidence="1" type="ORF">TNCT_722271</name>
</gene>
<keyword evidence="2" id="KW-1185">Reference proteome</keyword>
<accession>A0A8X6HJU2</accession>
<reference evidence="1" key="1">
    <citation type="submission" date="2020-07" db="EMBL/GenBank/DDBJ databases">
        <title>Multicomponent nature underlies the extraordinary mechanical properties of spider dragline silk.</title>
        <authorList>
            <person name="Kono N."/>
            <person name="Nakamura H."/>
            <person name="Mori M."/>
            <person name="Yoshida Y."/>
            <person name="Ohtoshi R."/>
            <person name="Malay A.D."/>
            <person name="Moran D.A.P."/>
            <person name="Tomita M."/>
            <person name="Numata K."/>
            <person name="Arakawa K."/>
        </authorList>
    </citation>
    <scope>NUCLEOTIDE SEQUENCE</scope>
</reference>
<dbReference type="Proteomes" id="UP000887116">
    <property type="component" value="Unassembled WGS sequence"/>
</dbReference>
<dbReference type="EMBL" id="BMAO01011711">
    <property type="protein sequence ID" value="GFQ75797.1"/>
    <property type="molecule type" value="Genomic_DNA"/>
</dbReference>
<proteinExistence type="predicted"/>
<evidence type="ECO:0000313" key="1">
    <source>
        <dbReference type="EMBL" id="GFQ75797.1"/>
    </source>
</evidence>
<sequence length="141" mass="16067">MNRSNIFGRFPPFIAWGKQGLQCGRPCDSISSEKNGEKCNYQKKFEQEDIDGEMDCKDEIEMENVNENSKPCIGSPNTLLLFPSAIEFQVGGESFKIEDIPSPPGIHSLYVVSFLKNKKKVPEFHLSRNRKSHYLQPQDVI</sequence>
<dbReference type="AlphaFoldDB" id="A0A8X6HJU2"/>
<comment type="caution">
    <text evidence="1">The sequence shown here is derived from an EMBL/GenBank/DDBJ whole genome shotgun (WGS) entry which is preliminary data.</text>
</comment>
<organism evidence="1 2">
    <name type="scientific">Trichonephila clavata</name>
    <name type="common">Joro spider</name>
    <name type="synonym">Nephila clavata</name>
    <dbReference type="NCBI Taxonomy" id="2740835"/>
    <lineage>
        <taxon>Eukaryota</taxon>
        <taxon>Metazoa</taxon>
        <taxon>Ecdysozoa</taxon>
        <taxon>Arthropoda</taxon>
        <taxon>Chelicerata</taxon>
        <taxon>Arachnida</taxon>
        <taxon>Araneae</taxon>
        <taxon>Araneomorphae</taxon>
        <taxon>Entelegynae</taxon>
        <taxon>Araneoidea</taxon>
        <taxon>Nephilidae</taxon>
        <taxon>Trichonephila</taxon>
    </lineage>
</organism>
<evidence type="ECO:0000313" key="2">
    <source>
        <dbReference type="Proteomes" id="UP000887116"/>
    </source>
</evidence>
<name>A0A8X6HJU2_TRICU</name>
<protein>
    <submittedName>
        <fullName evidence="1">Uncharacterized protein</fullName>
    </submittedName>
</protein>